<reference evidence="3" key="2">
    <citation type="submission" date="2017-04" db="EMBL/GenBank/DDBJ databases">
        <authorList>
            <person name="Porter S."/>
            <person name="Friesen M.L."/>
            <person name="Faber-Hammond J."/>
        </authorList>
    </citation>
    <scope>NUCLEOTIDE SEQUENCE</scope>
    <source>
        <strain evidence="3">Str16</strain>
    </source>
</reference>
<reference evidence="2" key="1">
    <citation type="journal article" date="2013" name="Genome Biol.">
        <title>Comparative genomics of the core and accessory genomes of 48 Sinorhizobium strains comprising five genospecies.</title>
        <authorList>
            <person name="Sugawara M."/>
            <person name="Epstein B."/>
            <person name="Badgley B.D."/>
            <person name="Unno T."/>
            <person name="Xu L."/>
            <person name="Reese J."/>
            <person name="Gyaneshwar P."/>
            <person name="Denny R."/>
            <person name="Mudge J."/>
            <person name="Bharti A.K."/>
            <person name="Farmer A.D."/>
            <person name="May G.D."/>
            <person name="Woodward J.E."/>
            <person name="Medigue C."/>
            <person name="Vallenet D."/>
            <person name="Lajus A."/>
            <person name="Rouy Z."/>
            <person name="Martinez-Vaz B."/>
            <person name="Tiffin P."/>
            <person name="Young N.D."/>
            <person name="Sadowsky M.J."/>
        </authorList>
    </citation>
    <scope>NUCLEOTIDE SEQUENCE</scope>
    <source>
        <strain evidence="2">M1</strain>
    </source>
</reference>
<accession>A0A6G1WIL5</accession>
<evidence type="ECO:0000313" key="4">
    <source>
        <dbReference type="Proteomes" id="UP001190825"/>
    </source>
</evidence>
<proteinExistence type="predicted"/>
<dbReference type="InterPro" id="IPR011660">
    <property type="entry name" value="VapB-like"/>
</dbReference>
<feature type="region of interest" description="Disordered" evidence="1">
    <location>
        <begin position="94"/>
        <end position="113"/>
    </location>
</feature>
<dbReference type="EMBL" id="NBUC01000058">
    <property type="protein sequence ID" value="PLU05835.1"/>
    <property type="molecule type" value="Genomic_DNA"/>
</dbReference>
<dbReference type="Proteomes" id="UP001190825">
    <property type="component" value="Unassembled WGS sequence"/>
</dbReference>
<dbReference type="Pfam" id="PF07704">
    <property type="entry name" value="PSK_trans_fac"/>
    <property type="match status" value="1"/>
</dbReference>
<comment type="caution">
    <text evidence="2">The sequence shown here is derived from an EMBL/GenBank/DDBJ whole genome shotgun (WGS) entry which is preliminary data.</text>
</comment>
<protein>
    <submittedName>
        <fullName evidence="2">Transcription factor</fullName>
    </submittedName>
</protein>
<organism evidence="2">
    <name type="scientific">Sinorhizobium medicae</name>
    <dbReference type="NCBI Taxonomy" id="110321"/>
    <lineage>
        <taxon>Bacteria</taxon>
        <taxon>Pseudomonadati</taxon>
        <taxon>Pseudomonadota</taxon>
        <taxon>Alphaproteobacteria</taxon>
        <taxon>Hyphomicrobiales</taxon>
        <taxon>Rhizobiaceae</taxon>
        <taxon>Sinorhizobium/Ensifer group</taxon>
        <taxon>Sinorhizobium</taxon>
    </lineage>
</organism>
<feature type="compositionally biased region" description="Basic and acidic residues" evidence="1">
    <location>
        <begin position="101"/>
        <end position="113"/>
    </location>
</feature>
<sequence length="113" mass="12799">MVSHLKVIFLPSEAEIAILRWDLIEETQMSEPQLSVRSSKARNLAHALARRTGQPINRLVEQALEHYDLELRQQSARTPIDVLSDLMTDGRRAVPAGTTSAHDDFYDEHGLPR</sequence>
<evidence type="ECO:0000256" key="1">
    <source>
        <dbReference type="SAM" id="MobiDB-lite"/>
    </source>
</evidence>
<evidence type="ECO:0000313" key="2">
    <source>
        <dbReference type="EMBL" id="MQW69590.1"/>
    </source>
</evidence>
<dbReference type="EMBL" id="WISB01000070">
    <property type="protein sequence ID" value="MQW69590.1"/>
    <property type="molecule type" value="Genomic_DNA"/>
</dbReference>
<reference evidence="3 4" key="3">
    <citation type="journal article" date="2018" name="FEMS Microbiol. Ecol.">
        <title>Co-invading symbiotic mutualists of Medicago polymorpha retain high ancestral diversity and contain diverse accessory genomes.</title>
        <authorList>
            <person name="Porter S.S."/>
            <person name="Faber-Hammond J.J."/>
            <person name="Friesen M.L."/>
        </authorList>
    </citation>
    <scope>NUCLEOTIDE SEQUENCE [LARGE SCALE GENOMIC DNA]</scope>
    <source>
        <strain evidence="3 4">Str16</strain>
    </source>
</reference>
<dbReference type="OMA" id="IAILRWD"/>
<dbReference type="AlphaFoldDB" id="A0A6G1WIL5"/>
<gene>
    <name evidence="3" type="ORF">BMJ33_07860</name>
    <name evidence="2" type="ORF">GHJ91_10585</name>
</gene>
<name>A0A6G1WIL5_9HYPH</name>
<keyword evidence="4" id="KW-1185">Reference proteome</keyword>
<evidence type="ECO:0000313" key="3">
    <source>
        <dbReference type="EMBL" id="PLU05835.1"/>
    </source>
</evidence>